<dbReference type="Pfam" id="PF13639">
    <property type="entry name" value="zf-RING_2"/>
    <property type="match status" value="1"/>
</dbReference>
<evidence type="ECO:0000313" key="6">
    <source>
        <dbReference type="EMBL" id="JAG87832.1"/>
    </source>
</evidence>
<dbReference type="AlphaFoldDB" id="A0A0C9S6F0"/>
<keyword evidence="1" id="KW-0479">Metal-binding</keyword>
<keyword evidence="2 4" id="KW-0863">Zinc-finger</keyword>
<dbReference type="PROSITE" id="PS50089">
    <property type="entry name" value="ZF_RING_2"/>
    <property type="match status" value="1"/>
</dbReference>
<evidence type="ECO:0000259" key="5">
    <source>
        <dbReference type="PROSITE" id="PS50089"/>
    </source>
</evidence>
<protein>
    <submittedName>
        <fullName evidence="6">TSA: Wollemia nobilis Ref_Wollemi_Transcript_11154_592 transcribed RNA sequence</fullName>
    </submittedName>
</protein>
<dbReference type="SUPFAM" id="SSF57850">
    <property type="entry name" value="RING/U-box"/>
    <property type="match status" value="1"/>
</dbReference>
<dbReference type="InterPro" id="IPR001841">
    <property type="entry name" value="Znf_RING"/>
</dbReference>
<dbReference type="EMBL" id="GCHU01011091">
    <property type="protein sequence ID" value="JAG87832.1"/>
    <property type="molecule type" value="Transcribed_RNA"/>
</dbReference>
<name>A0A0C9S6F0_9CONI</name>
<dbReference type="SMART" id="SM00184">
    <property type="entry name" value="RING"/>
    <property type="match status" value="1"/>
</dbReference>
<organism evidence="6">
    <name type="scientific">Wollemia nobilis</name>
    <dbReference type="NCBI Taxonomy" id="56998"/>
    <lineage>
        <taxon>Eukaryota</taxon>
        <taxon>Viridiplantae</taxon>
        <taxon>Streptophyta</taxon>
        <taxon>Embryophyta</taxon>
        <taxon>Tracheophyta</taxon>
        <taxon>Spermatophyta</taxon>
        <taxon>Pinopsida</taxon>
        <taxon>Pinidae</taxon>
        <taxon>Conifers II</taxon>
        <taxon>Araucariales</taxon>
        <taxon>Araucariaceae</taxon>
        <taxon>Wollemia</taxon>
    </lineage>
</organism>
<evidence type="ECO:0000256" key="1">
    <source>
        <dbReference type="ARBA" id="ARBA00022723"/>
    </source>
</evidence>
<accession>A0A0C9S6F0</accession>
<evidence type="ECO:0000256" key="4">
    <source>
        <dbReference type="PROSITE-ProRule" id="PRU00175"/>
    </source>
</evidence>
<reference evidence="6" key="1">
    <citation type="submission" date="2015-02" db="EMBL/GenBank/DDBJ databases">
        <title>A transcriptome of Wollemia nobilis - a relic of Gondwana.</title>
        <authorList>
            <person name="Chia J.Y."/>
            <person name="Leong Y.S."/>
            <person name="Abdul Karim S."/>
            <person name="Wan Azmi N."/>
            <person name="Hercus R."/>
            <person name="Croft L."/>
        </authorList>
    </citation>
    <scope>NUCLEOTIDE SEQUENCE</scope>
    <source>
        <strain evidence="6">MaeBrown</strain>
        <tissue evidence="6">Leaf</tissue>
    </source>
</reference>
<feature type="domain" description="RING-type" evidence="5">
    <location>
        <begin position="95"/>
        <end position="139"/>
    </location>
</feature>
<dbReference type="Gene3D" id="3.30.40.10">
    <property type="entry name" value="Zinc/RING finger domain, C3HC4 (zinc finger)"/>
    <property type="match status" value="1"/>
</dbReference>
<evidence type="ECO:0000256" key="3">
    <source>
        <dbReference type="ARBA" id="ARBA00022833"/>
    </source>
</evidence>
<dbReference type="GO" id="GO:0008270">
    <property type="term" value="F:zinc ion binding"/>
    <property type="evidence" value="ECO:0007669"/>
    <property type="project" value="UniProtKB-KW"/>
</dbReference>
<sequence>MAVPLAKFTVPKPMLKFAYLLGYMMHPIYSLLRYFKIADFPEPQELWPIHNESESISVSVSSQYIKARNRMAAPSQTFGAIRSHTDRSDDEESTCAVCLKDFCRDEEVRLVSECAHIFHKDCLDEWVFDHDQNTCPLCRSPVRPIT</sequence>
<dbReference type="PANTHER" id="PTHR45969:SF81">
    <property type="entry name" value="OS08G0157400 PROTEIN"/>
    <property type="match status" value="1"/>
</dbReference>
<dbReference type="InterPro" id="IPR013083">
    <property type="entry name" value="Znf_RING/FYVE/PHD"/>
</dbReference>
<dbReference type="GO" id="GO:0061630">
    <property type="term" value="F:ubiquitin protein ligase activity"/>
    <property type="evidence" value="ECO:0007669"/>
    <property type="project" value="TreeGrafter"/>
</dbReference>
<evidence type="ECO:0000256" key="2">
    <source>
        <dbReference type="ARBA" id="ARBA00022771"/>
    </source>
</evidence>
<dbReference type="PANTHER" id="PTHR45969">
    <property type="entry name" value="RING ZINC FINGER PROTEIN-RELATED"/>
    <property type="match status" value="1"/>
</dbReference>
<keyword evidence="3" id="KW-0862">Zinc</keyword>
<proteinExistence type="predicted"/>
<dbReference type="GO" id="GO:0016567">
    <property type="term" value="P:protein ubiquitination"/>
    <property type="evidence" value="ECO:0007669"/>
    <property type="project" value="TreeGrafter"/>
</dbReference>